<dbReference type="AlphaFoldDB" id="A0A9N8VJA6"/>
<dbReference type="Pfam" id="PF01926">
    <property type="entry name" value="MMR_HSR1"/>
    <property type="match status" value="1"/>
</dbReference>
<keyword evidence="5" id="KW-0460">Magnesium</keyword>
<dbReference type="PROSITE" id="PS51706">
    <property type="entry name" value="G_ENGB"/>
    <property type="match status" value="1"/>
</dbReference>
<feature type="region of interest" description="Disordered" evidence="7">
    <location>
        <begin position="359"/>
        <end position="384"/>
    </location>
</feature>
<feature type="compositionally biased region" description="Basic and acidic residues" evidence="7">
    <location>
        <begin position="359"/>
        <end position="374"/>
    </location>
</feature>
<keyword evidence="10" id="KW-1185">Reference proteome</keyword>
<evidence type="ECO:0000313" key="10">
    <source>
        <dbReference type="Proteomes" id="UP000789508"/>
    </source>
</evidence>
<comment type="caution">
    <text evidence="9">The sequence shown here is derived from an EMBL/GenBank/DDBJ whole genome shotgun (WGS) entry which is preliminary data.</text>
</comment>
<evidence type="ECO:0000256" key="6">
    <source>
        <dbReference type="ARBA" id="ARBA00023134"/>
    </source>
</evidence>
<dbReference type="NCBIfam" id="TIGR03598">
    <property type="entry name" value="GTPase_YsxC"/>
    <property type="match status" value="1"/>
</dbReference>
<dbReference type="Proteomes" id="UP000789508">
    <property type="component" value="Unassembled WGS sequence"/>
</dbReference>
<dbReference type="SUPFAM" id="SSF52540">
    <property type="entry name" value="P-loop containing nucleoside triphosphate hydrolases"/>
    <property type="match status" value="1"/>
</dbReference>
<comment type="cofactor">
    <cofactor evidence="1">
        <name>Mg(2+)</name>
        <dbReference type="ChEBI" id="CHEBI:18420"/>
    </cofactor>
</comment>
<keyword evidence="6" id="KW-0342">GTP-binding</keyword>
<dbReference type="PANTHER" id="PTHR47560:SF1">
    <property type="entry name" value="EXPRESSED PROTEIN"/>
    <property type="match status" value="1"/>
</dbReference>
<evidence type="ECO:0000313" key="9">
    <source>
        <dbReference type="EMBL" id="CAG8452368.1"/>
    </source>
</evidence>
<dbReference type="GO" id="GO:0046872">
    <property type="term" value="F:metal ion binding"/>
    <property type="evidence" value="ECO:0007669"/>
    <property type="project" value="UniProtKB-KW"/>
</dbReference>
<dbReference type="InterPro" id="IPR030393">
    <property type="entry name" value="G_ENGB_dom"/>
</dbReference>
<keyword evidence="3" id="KW-0479">Metal-binding</keyword>
<dbReference type="GO" id="GO:0005525">
    <property type="term" value="F:GTP binding"/>
    <property type="evidence" value="ECO:0007669"/>
    <property type="project" value="UniProtKB-KW"/>
</dbReference>
<dbReference type="CDD" id="cd01876">
    <property type="entry name" value="YihA_EngB"/>
    <property type="match status" value="1"/>
</dbReference>
<dbReference type="InterPro" id="IPR027417">
    <property type="entry name" value="P-loop_NTPase"/>
</dbReference>
<organism evidence="9 10">
    <name type="scientific">Ambispora leptoticha</name>
    <dbReference type="NCBI Taxonomy" id="144679"/>
    <lineage>
        <taxon>Eukaryota</taxon>
        <taxon>Fungi</taxon>
        <taxon>Fungi incertae sedis</taxon>
        <taxon>Mucoromycota</taxon>
        <taxon>Glomeromycotina</taxon>
        <taxon>Glomeromycetes</taxon>
        <taxon>Archaeosporales</taxon>
        <taxon>Ambisporaceae</taxon>
        <taxon>Ambispora</taxon>
    </lineage>
</organism>
<evidence type="ECO:0000256" key="2">
    <source>
        <dbReference type="ARBA" id="ARBA00009638"/>
    </source>
</evidence>
<dbReference type="InterPro" id="IPR019987">
    <property type="entry name" value="GTP-bd_ribosome_bio_YsxC"/>
</dbReference>
<dbReference type="Gene3D" id="3.40.50.300">
    <property type="entry name" value="P-loop containing nucleotide triphosphate hydrolases"/>
    <property type="match status" value="1"/>
</dbReference>
<feature type="domain" description="EngB-type G" evidence="8">
    <location>
        <begin position="138"/>
        <end position="312"/>
    </location>
</feature>
<dbReference type="EMBL" id="CAJVPS010000103">
    <property type="protein sequence ID" value="CAG8452368.1"/>
    <property type="molecule type" value="Genomic_DNA"/>
</dbReference>
<dbReference type="PANTHER" id="PTHR47560">
    <property type="entry name" value="EXPRESSED PROTEIN"/>
    <property type="match status" value="1"/>
</dbReference>
<accession>A0A9N8VJA6</accession>
<evidence type="ECO:0000256" key="1">
    <source>
        <dbReference type="ARBA" id="ARBA00001946"/>
    </source>
</evidence>
<reference evidence="9" key="1">
    <citation type="submission" date="2021-06" db="EMBL/GenBank/DDBJ databases">
        <authorList>
            <person name="Kallberg Y."/>
            <person name="Tangrot J."/>
            <person name="Rosling A."/>
        </authorList>
    </citation>
    <scope>NUCLEOTIDE SEQUENCE</scope>
    <source>
        <strain evidence="9">FL130A</strain>
    </source>
</reference>
<evidence type="ECO:0000256" key="5">
    <source>
        <dbReference type="ARBA" id="ARBA00022842"/>
    </source>
</evidence>
<dbReference type="OrthoDB" id="391988at2759"/>
<dbReference type="InterPro" id="IPR006073">
    <property type="entry name" value="GTP-bd"/>
</dbReference>
<evidence type="ECO:0000256" key="7">
    <source>
        <dbReference type="SAM" id="MobiDB-lite"/>
    </source>
</evidence>
<proteinExistence type="inferred from homology"/>
<comment type="similarity">
    <text evidence="2">Belongs to the TRAFAC class TrmE-Era-EngA-EngB-Septin-like GTPase superfamily. EngB GTPase family.</text>
</comment>
<dbReference type="HAMAP" id="MF_00321">
    <property type="entry name" value="GTPase_EngB"/>
    <property type="match status" value="1"/>
</dbReference>
<evidence type="ECO:0000256" key="3">
    <source>
        <dbReference type="ARBA" id="ARBA00022723"/>
    </source>
</evidence>
<protein>
    <submittedName>
        <fullName evidence="9">848_t:CDS:1</fullName>
    </submittedName>
</protein>
<sequence>MNKQVVSICLYLSKRLTNNVIYNLPAFFQQQRLFVHSNNSNRRNSIPQISRRPKISNRQKFKQIEPKLSTLIEIENHGLARRHYYKGKYGKKVFLMKKKKFEEFSKKTSTEEDIEGLELPRLSFFAGAQIPSSFPKEDVPELAFVGRSNVGKSSLINALGDTTTARTSDKPGLTQQINFYAAGNIFNLVDMPGYGFAYADEEARLNWKKLIETYISTRKSLKRLYVLLDARHGIKIADKEFLMMVEKSRTKFQLILTKCDLVLSKDIARRYQLIKEELKNYRYAIETPIMVSSRTRAGIDKLRRDLLFLVNGLERAREVLRWKRTNIQNELDRAKRAKRQLELQKSAIKVTTDQIKKALENSKERSKKIKDAKAKKLKMVKTRK</sequence>
<evidence type="ECO:0000256" key="4">
    <source>
        <dbReference type="ARBA" id="ARBA00022741"/>
    </source>
</evidence>
<feature type="compositionally biased region" description="Basic residues" evidence="7">
    <location>
        <begin position="375"/>
        <end position="384"/>
    </location>
</feature>
<evidence type="ECO:0000259" key="8">
    <source>
        <dbReference type="PROSITE" id="PS51706"/>
    </source>
</evidence>
<keyword evidence="4" id="KW-0547">Nucleotide-binding</keyword>
<gene>
    <name evidence="9" type="ORF">ALEPTO_LOCUS1085</name>
</gene>
<name>A0A9N8VJA6_9GLOM</name>